<dbReference type="PROSITE" id="PS50048">
    <property type="entry name" value="ZN2_CY6_FUNGAL_2"/>
    <property type="match status" value="1"/>
</dbReference>
<organism evidence="5 6">
    <name type="scientific">Aureobasidium melanogenum</name>
    <name type="common">Aureobasidium pullulans var. melanogenum</name>
    <dbReference type="NCBI Taxonomy" id="46634"/>
    <lineage>
        <taxon>Eukaryota</taxon>
        <taxon>Fungi</taxon>
        <taxon>Dikarya</taxon>
        <taxon>Ascomycota</taxon>
        <taxon>Pezizomycotina</taxon>
        <taxon>Dothideomycetes</taxon>
        <taxon>Dothideomycetidae</taxon>
        <taxon>Dothideales</taxon>
        <taxon>Saccotheciaceae</taxon>
        <taxon>Aureobasidium</taxon>
    </lineage>
</organism>
<dbReference type="OrthoDB" id="5229455at2759"/>
<evidence type="ECO:0000313" key="5">
    <source>
        <dbReference type="EMBL" id="KAG9688103.1"/>
    </source>
</evidence>
<feature type="region of interest" description="Disordered" evidence="3">
    <location>
        <begin position="1"/>
        <end position="22"/>
    </location>
</feature>
<dbReference type="GO" id="GO:0045944">
    <property type="term" value="P:positive regulation of transcription by RNA polymerase II"/>
    <property type="evidence" value="ECO:0007669"/>
    <property type="project" value="TreeGrafter"/>
</dbReference>
<evidence type="ECO:0000256" key="1">
    <source>
        <dbReference type="ARBA" id="ARBA00004123"/>
    </source>
</evidence>
<feature type="region of interest" description="Disordered" evidence="3">
    <location>
        <begin position="166"/>
        <end position="262"/>
    </location>
</feature>
<dbReference type="CDD" id="cd00067">
    <property type="entry name" value="GAL4"/>
    <property type="match status" value="1"/>
</dbReference>
<dbReference type="SMART" id="SM00066">
    <property type="entry name" value="GAL4"/>
    <property type="match status" value="1"/>
</dbReference>
<dbReference type="GO" id="GO:0005634">
    <property type="term" value="C:nucleus"/>
    <property type="evidence" value="ECO:0007669"/>
    <property type="project" value="UniProtKB-SubCell"/>
</dbReference>
<dbReference type="InterPro" id="IPR001138">
    <property type="entry name" value="Zn2Cys6_DnaBD"/>
</dbReference>
<evidence type="ECO:0000256" key="2">
    <source>
        <dbReference type="ARBA" id="ARBA00023242"/>
    </source>
</evidence>
<reference evidence="5" key="2">
    <citation type="submission" date="2021-08" db="EMBL/GenBank/DDBJ databases">
        <authorList>
            <person name="Gostincar C."/>
            <person name="Sun X."/>
            <person name="Song Z."/>
            <person name="Gunde-Cimerman N."/>
        </authorList>
    </citation>
    <scope>NUCLEOTIDE SEQUENCE</scope>
    <source>
        <strain evidence="5">EXF-9911</strain>
    </source>
</reference>
<dbReference type="GO" id="GO:0000976">
    <property type="term" value="F:transcription cis-regulatory region binding"/>
    <property type="evidence" value="ECO:0007669"/>
    <property type="project" value="TreeGrafter"/>
</dbReference>
<dbReference type="Pfam" id="PF00172">
    <property type="entry name" value="Zn_clus"/>
    <property type="match status" value="1"/>
</dbReference>
<proteinExistence type="predicted"/>
<accession>A0A9P8J4V9</accession>
<dbReference type="GO" id="GO:0000981">
    <property type="term" value="F:DNA-binding transcription factor activity, RNA polymerase II-specific"/>
    <property type="evidence" value="ECO:0007669"/>
    <property type="project" value="InterPro"/>
</dbReference>
<dbReference type="Proteomes" id="UP000779574">
    <property type="component" value="Unassembled WGS sequence"/>
</dbReference>
<dbReference type="Gene3D" id="4.10.240.10">
    <property type="entry name" value="Zn(2)-C6 fungal-type DNA-binding domain"/>
    <property type="match status" value="1"/>
</dbReference>
<reference evidence="5" key="1">
    <citation type="journal article" date="2021" name="J Fungi (Basel)">
        <title>Virulence traits and population genomics of the black yeast Aureobasidium melanogenum.</title>
        <authorList>
            <person name="Cernosa A."/>
            <person name="Sun X."/>
            <person name="Gostincar C."/>
            <person name="Fang C."/>
            <person name="Gunde-Cimerman N."/>
            <person name="Song Z."/>
        </authorList>
    </citation>
    <scope>NUCLEOTIDE SEQUENCE</scope>
    <source>
        <strain evidence="5">EXF-9911</strain>
    </source>
</reference>
<sequence length="780" mass="86344">MPQSKPPVSGSEPKKRSRTGCHGCKNRKVKCDEAKPRCSNCVKQNEECDYSLKLQWGGRSKKEQNAFSAMASATSGFSTITFATPSIPPNAIASPSVRTPSVSENQDLGIENASRESGSNANTQPTSLDYNAQLDSQASSYTTRSPAQLESTGSYSSLPQFALPNPYSSMNPPTGPYYRSPSLTRPPSPYEFGWSNEDRTKRIRLDSGDGTSRSLPPLFARPGLPDPNFSSFSPYDQASPGASHYHSAPSPLTPGSSSARASPSLRRLSVNYLLSGPAGDNASPRSSYEHFSGFHPRREDGFTVYGYDYGLPDLDIPKNDDNAAINPQTPAVSMTSPSTLSDTAWSPSQLFESPIEKPAFERGGYYARPVPIRIPLDLEPLPAQLLESPMNLIYFHHFLNHTARILVPHDCPDNPMKTTLPRIAVQNANLLNLLLAYSASHRARLLCHPEPANRIATWLRDVFPDLRRSLSSNEPVSNATLTTAIMLASRECINPDSLDVPIPWQSHLEIARQIIISRGGLKDRGNGGDPFVNFLARWFAYLDVIGSLSGHRNQAPLDDKYMMFDSNNQSDAYGFTIDCFFGFTNCCISLLARVARLARQCGAQRIDEQGNTDPEWRPSEEVLKEAEVLKQELSHSRHHVQRGCRHSLDEDEKSSERTRLELQEMVSVNESFHLAGLIHLNRRVLGKPSTDPEIQQSVKLVLKALKDVRRGGTAESSLLFPMFTAGCDAQDSEDREMILERLKLVEGLGMTYVRNARYLMEKSWDTGKSWEVLVAGEFLG</sequence>
<feature type="domain" description="Zn(2)-C6 fungal-type" evidence="4">
    <location>
        <begin position="20"/>
        <end position="50"/>
    </location>
</feature>
<protein>
    <recommendedName>
        <fullName evidence="4">Zn(2)-C6 fungal-type domain-containing protein</fullName>
    </recommendedName>
</protein>
<dbReference type="Pfam" id="PF11951">
    <property type="entry name" value="Fungal_trans_2"/>
    <property type="match status" value="1"/>
</dbReference>
<dbReference type="AlphaFoldDB" id="A0A9P8J4V9"/>
<evidence type="ECO:0000256" key="3">
    <source>
        <dbReference type="SAM" id="MobiDB-lite"/>
    </source>
</evidence>
<evidence type="ECO:0000259" key="4">
    <source>
        <dbReference type="PROSITE" id="PS50048"/>
    </source>
</evidence>
<feature type="region of interest" description="Disordered" evidence="3">
    <location>
        <begin position="138"/>
        <end position="157"/>
    </location>
</feature>
<evidence type="ECO:0000313" key="6">
    <source>
        <dbReference type="Proteomes" id="UP000779574"/>
    </source>
</evidence>
<dbReference type="SUPFAM" id="SSF57701">
    <property type="entry name" value="Zn2/Cys6 DNA-binding domain"/>
    <property type="match status" value="1"/>
</dbReference>
<gene>
    <name evidence="5" type="ORF">KCU76_g9862</name>
</gene>
<dbReference type="PROSITE" id="PS00463">
    <property type="entry name" value="ZN2_CY6_FUNGAL_1"/>
    <property type="match status" value="1"/>
</dbReference>
<feature type="compositionally biased region" description="Basic and acidic residues" evidence="3">
    <location>
        <begin position="196"/>
        <end position="207"/>
    </location>
</feature>
<dbReference type="InterPro" id="IPR036864">
    <property type="entry name" value="Zn2-C6_fun-type_DNA-bd_sf"/>
</dbReference>
<keyword evidence="2" id="KW-0539">Nucleus</keyword>
<dbReference type="PANTHER" id="PTHR37534">
    <property type="entry name" value="TRANSCRIPTIONAL ACTIVATOR PROTEIN UGA3"/>
    <property type="match status" value="1"/>
</dbReference>
<dbReference type="InterPro" id="IPR021858">
    <property type="entry name" value="Fun_TF"/>
</dbReference>
<name>A0A9P8J4V9_AURME</name>
<dbReference type="GO" id="GO:0008270">
    <property type="term" value="F:zinc ion binding"/>
    <property type="evidence" value="ECO:0007669"/>
    <property type="project" value="InterPro"/>
</dbReference>
<dbReference type="EMBL" id="JAHFXF010000420">
    <property type="protein sequence ID" value="KAG9688103.1"/>
    <property type="molecule type" value="Genomic_DNA"/>
</dbReference>
<comment type="caution">
    <text evidence="5">The sequence shown here is derived from an EMBL/GenBank/DDBJ whole genome shotgun (WGS) entry which is preliminary data.</text>
</comment>
<feature type="non-terminal residue" evidence="5">
    <location>
        <position position="780"/>
    </location>
</feature>
<dbReference type="PANTHER" id="PTHR37534:SF43">
    <property type="entry name" value="FINGER DOMAIN PROTEIN, PUTATIVE (AFU_ORTHOLOGUE AFUA_1G01850)-RELATED"/>
    <property type="match status" value="1"/>
</dbReference>
<comment type="subcellular location">
    <subcellularLocation>
        <location evidence="1">Nucleus</location>
    </subcellularLocation>
</comment>